<sequence>MTKISLFLNNIRPNYLNWGIFLSLFHRPAFVKTSARQAPTDKSLTLSPFLWTPPRRHRYALRKVF</sequence>
<organism evidence="1 2">
    <name type="scientific">Candidatus Curtissbacteria bacterium RIFCSPHIGHO2_12_FULL_38_9b</name>
    <dbReference type="NCBI Taxonomy" id="1797720"/>
    <lineage>
        <taxon>Bacteria</taxon>
        <taxon>Candidatus Curtissiibacteriota</taxon>
    </lineage>
</organism>
<reference evidence="1 2" key="1">
    <citation type="journal article" date="2016" name="Nat. Commun.">
        <title>Thousands of microbial genomes shed light on interconnected biogeochemical processes in an aquifer system.</title>
        <authorList>
            <person name="Anantharaman K."/>
            <person name="Brown C.T."/>
            <person name="Hug L.A."/>
            <person name="Sharon I."/>
            <person name="Castelle C.J."/>
            <person name="Probst A.J."/>
            <person name="Thomas B.C."/>
            <person name="Singh A."/>
            <person name="Wilkins M.J."/>
            <person name="Karaoz U."/>
            <person name="Brodie E.L."/>
            <person name="Williams K.H."/>
            <person name="Hubbard S.S."/>
            <person name="Banfield J.F."/>
        </authorList>
    </citation>
    <scope>NUCLEOTIDE SEQUENCE [LARGE SCALE GENOMIC DNA]</scope>
</reference>
<evidence type="ECO:0000313" key="2">
    <source>
        <dbReference type="Proteomes" id="UP000176666"/>
    </source>
</evidence>
<evidence type="ECO:0000313" key="1">
    <source>
        <dbReference type="EMBL" id="OGD95125.1"/>
    </source>
</evidence>
<accession>A0A1F5GTG0</accession>
<gene>
    <name evidence="1" type="ORF">A3F02_02695</name>
</gene>
<dbReference type="Proteomes" id="UP000176666">
    <property type="component" value="Unassembled WGS sequence"/>
</dbReference>
<dbReference type="AlphaFoldDB" id="A0A1F5GTG0"/>
<name>A0A1F5GTG0_9BACT</name>
<protein>
    <submittedName>
        <fullName evidence="1">Uncharacterized protein</fullName>
    </submittedName>
</protein>
<proteinExistence type="predicted"/>
<dbReference type="EMBL" id="MFBJ01000063">
    <property type="protein sequence ID" value="OGD95125.1"/>
    <property type="molecule type" value="Genomic_DNA"/>
</dbReference>
<comment type="caution">
    <text evidence="1">The sequence shown here is derived from an EMBL/GenBank/DDBJ whole genome shotgun (WGS) entry which is preliminary data.</text>
</comment>